<dbReference type="AlphaFoldDB" id="A0AAN6WAG0"/>
<accession>A0AAN6WAG0</accession>
<proteinExistence type="predicted"/>
<organism evidence="2 3">
    <name type="scientific">Triangularia setosa</name>
    <dbReference type="NCBI Taxonomy" id="2587417"/>
    <lineage>
        <taxon>Eukaryota</taxon>
        <taxon>Fungi</taxon>
        <taxon>Dikarya</taxon>
        <taxon>Ascomycota</taxon>
        <taxon>Pezizomycotina</taxon>
        <taxon>Sordariomycetes</taxon>
        <taxon>Sordariomycetidae</taxon>
        <taxon>Sordariales</taxon>
        <taxon>Podosporaceae</taxon>
        <taxon>Triangularia</taxon>
    </lineage>
</organism>
<sequence>MTIKTRPSPCIPSSQAIPSHYLSQPQHQIQAPLHHIDKTKENKMSLTVTQFTPAPSCGIGKALYAVEKTCYMYAGDPTPTTVVAFPTWLPECTAVQVGEPYDKMNPDCYAYWSFRAGVPTNVIYAPCGPDYTTATSSTYHPFYRSVEGGGRSQMAVDVVAKNVICCPRGDVKYTYNQDGLEPSRTRTAVVEGTTWSGVARFMPHCRGTMTGGRRTVTLSEYRDTQAWERKRDEEGNGVKTEVWEGGKEVWAAMESYYATVFADGHTCYTDCSKYWSESYTSPTWVVSSETTKVEESEAVTTTTTTSEGESEVVTTAGPVTLPGPGTAPGTGGLTAAPTQTALTPVPNSVAMGRGCVRAGLLAGLMGVVVGLLV</sequence>
<dbReference type="EMBL" id="MU866140">
    <property type="protein sequence ID" value="KAK4178379.1"/>
    <property type="molecule type" value="Genomic_DNA"/>
</dbReference>
<keyword evidence="3" id="KW-1185">Reference proteome</keyword>
<evidence type="ECO:0000256" key="1">
    <source>
        <dbReference type="SAM" id="MobiDB-lite"/>
    </source>
</evidence>
<evidence type="ECO:0000313" key="2">
    <source>
        <dbReference type="EMBL" id="KAK4178379.1"/>
    </source>
</evidence>
<comment type="caution">
    <text evidence="2">The sequence shown here is derived from an EMBL/GenBank/DDBJ whole genome shotgun (WGS) entry which is preliminary data.</text>
</comment>
<feature type="region of interest" description="Disordered" evidence="1">
    <location>
        <begin position="295"/>
        <end position="332"/>
    </location>
</feature>
<reference evidence="2" key="1">
    <citation type="journal article" date="2023" name="Mol. Phylogenet. Evol.">
        <title>Genome-scale phylogeny and comparative genomics of the fungal order Sordariales.</title>
        <authorList>
            <person name="Hensen N."/>
            <person name="Bonometti L."/>
            <person name="Westerberg I."/>
            <person name="Brannstrom I.O."/>
            <person name="Guillou S."/>
            <person name="Cros-Aarteil S."/>
            <person name="Calhoun S."/>
            <person name="Haridas S."/>
            <person name="Kuo A."/>
            <person name="Mondo S."/>
            <person name="Pangilinan J."/>
            <person name="Riley R."/>
            <person name="LaButti K."/>
            <person name="Andreopoulos B."/>
            <person name="Lipzen A."/>
            <person name="Chen C."/>
            <person name="Yan M."/>
            <person name="Daum C."/>
            <person name="Ng V."/>
            <person name="Clum A."/>
            <person name="Steindorff A."/>
            <person name="Ohm R.A."/>
            <person name="Martin F."/>
            <person name="Silar P."/>
            <person name="Natvig D.O."/>
            <person name="Lalanne C."/>
            <person name="Gautier V."/>
            <person name="Ament-Velasquez S.L."/>
            <person name="Kruys A."/>
            <person name="Hutchinson M.I."/>
            <person name="Powell A.J."/>
            <person name="Barry K."/>
            <person name="Miller A.N."/>
            <person name="Grigoriev I.V."/>
            <person name="Debuchy R."/>
            <person name="Gladieux P."/>
            <person name="Hiltunen Thoren M."/>
            <person name="Johannesson H."/>
        </authorList>
    </citation>
    <scope>NUCLEOTIDE SEQUENCE</scope>
    <source>
        <strain evidence="2">CBS 892.96</strain>
    </source>
</reference>
<gene>
    <name evidence="2" type="ORF">QBC36DRAFT_234488</name>
</gene>
<evidence type="ECO:0000313" key="3">
    <source>
        <dbReference type="Proteomes" id="UP001302321"/>
    </source>
</evidence>
<protein>
    <submittedName>
        <fullName evidence="2">Uncharacterized protein</fullName>
    </submittedName>
</protein>
<feature type="compositionally biased region" description="Low complexity" evidence="1">
    <location>
        <begin position="298"/>
        <end position="324"/>
    </location>
</feature>
<reference evidence="2" key="2">
    <citation type="submission" date="2023-05" db="EMBL/GenBank/DDBJ databases">
        <authorList>
            <consortium name="Lawrence Berkeley National Laboratory"/>
            <person name="Steindorff A."/>
            <person name="Hensen N."/>
            <person name="Bonometti L."/>
            <person name="Westerberg I."/>
            <person name="Brannstrom I.O."/>
            <person name="Guillou S."/>
            <person name="Cros-Aarteil S."/>
            <person name="Calhoun S."/>
            <person name="Haridas S."/>
            <person name="Kuo A."/>
            <person name="Mondo S."/>
            <person name="Pangilinan J."/>
            <person name="Riley R."/>
            <person name="Labutti K."/>
            <person name="Andreopoulos B."/>
            <person name="Lipzen A."/>
            <person name="Chen C."/>
            <person name="Yanf M."/>
            <person name="Daum C."/>
            <person name="Ng V."/>
            <person name="Clum A."/>
            <person name="Ohm R."/>
            <person name="Martin F."/>
            <person name="Silar P."/>
            <person name="Natvig D."/>
            <person name="Lalanne C."/>
            <person name="Gautier V."/>
            <person name="Ament-Velasquez S.L."/>
            <person name="Kruys A."/>
            <person name="Hutchinson M.I."/>
            <person name="Powell A.J."/>
            <person name="Barry K."/>
            <person name="Miller A.N."/>
            <person name="Grigoriev I.V."/>
            <person name="Debuchy R."/>
            <person name="Gladieux P."/>
            <person name="Thoren M.H."/>
            <person name="Johannesson H."/>
        </authorList>
    </citation>
    <scope>NUCLEOTIDE SEQUENCE</scope>
    <source>
        <strain evidence="2">CBS 892.96</strain>
    </source>
</reference>
<dbReference type="Proteomes" id="UP001302321">
    <property type="component" value="Unassembled WGS sequence"/>
</dbReference>
<name>A0AAN6WAG0_9PEZI</name>